<dbReference type="GO" id="GO:0043190">
    <property type="term" value="C:ATP-binding cassette (ABC) transporter complex"/>
    <property type="evidence" value="ECO:0007669"/>
    <property type="project" value="InterPro"/>
</dbReference>
<dbReference type="GO" id="GO:0015833">
    <property type="term" value="P:peptide transport"/>
    <property type="evidence" value="ECO:0007669"/>
    <property type="project" value="TreeGrafter"/>
</dbReference>
<keyword evidence="3 4" id="KW-0732">Signal</keyword>
<dbReference type="AlphaFoldDB" id="A0A4Y1MZM1"/>
<dbReference type="EMBL" id="CP025189">
    <property type="protein sequence ID" value="AWV23391.1"/>
    <property type="molecule type" value="Genomic_DNA"/>
</dbReference>
<evidence type="ECO:0000256" key="2">
    <source>
        <dbReference type="ARBA" id="ARBA00005695"/>
    </source>
</evidence>
<evidence type="ECO:0000256" key="3">
    <source>
        <dbReference type="ARBA" id="ARBA00022729"/>
    </source>
</evidence>
<feature type="signal peptide" evidence="4">
    <location>
        <begin position="1"/>
        <end position="22"/>
    </location>
</feature>
<gene>
    <name evidence="6" type="ORF">RADP37_01437a</name>
</gene>
<dbReference type="Gene3D" id="3.10.105.10">
    <property type="entry name" value="Dipeptide-binding Protein, Domain 3"/>
    <property type="match status" value="1"/>
</dbReference>
<proteinExistence type="inferred from homology"/>
<dbReference type="GO" id="GO:0030288">
    <property type="term" value="C:outer membrane-bounded periplasmic space"/>
    <property type="evidence" value="ECO:0007669"/>
    <property type="project" value="UniProtKB-ARBA"/>
</dbReference>
<dbReference type="InterPro" id="IPR030678">
    <property type="entry name" value="Peptide/Ni-bd"/>
</dbReference>
<dbReference type="Gene3D" id="3.40.190.10">
    <property type="entry name" value="Periplasmic binding protein-like II"/>
    <property type="match status" value="1"/>
</dbReference>
<dbReference type="Pfam" id="PF00496">
    <property type="entry name" value="SBP_bac_5"/>
    <property type="match status" value="1"/>
</dbReference>
<dbReference type="GO" id="GO:1904680">
    <property type="term" value="F:peptide transmembrane transporter activity"/>
    <property type="evidence" value="ECO:0007669"/>
    <property type="project" value="TreeGrafter"/>
</dbReference>
<dbReference type="SUPFAM" id="SSF53850">
    <property type="entry name" value="Periplasmic binding protein-like II"/>
    <property type="match status" value="1"/>
</dbReference>
<sequence length="527" mass="58609">MNRRSFLGAAVASAALPMPAFAQSERARVMTFVPHANLTSLDPVWTSALVTSNHGYYVFDTLYGVDSRLRPHPQMAEGHSVSDDGLIWLIRLRDGLRFHDGEPVRARDCAASLRRWAARDTFGRTLADAVDAWEAADDRTVRIKLKRPFPLLIDAIGKPGSNIAFMMPERLAATDPNSQITEMVGSGPYRFVAGEYASGNRVVYEKFAGYVPRQEQPNWTAGGKVAHFDRILWQIIPDPATAAAALQAGEIDWWDQVLPDLAPALRRNRNIVLGDGNPAGHVAIMRFNHLQPPFNNRRLRQALMRAVNQADYMATVTANDPSAYRVCHSFFPCGTPYGTPPSPNPMAERPSIEQLRQLIRESGYAGEKIVILSPTDFATIAPFGQITNALLRQLGMNVELIETDWGAMLQRRTNRGPVESGGWSMFHVWWTGETLVNPAMNAVMRGQGAQGWAGWYESARMEELNVRWLREPTEDGRAGIVAEMQALAFEDVPSVPIGQFSIRTAYRRTLTGMVEGPAPYPWGVRRV</sequence>
<dbReference type="PANTHER" id="PTHR30290">
    <property type="entry name" value="PERIPLASMIC BINDING COMPONENT OF ABC TRANSPORTER"/>
    <property type="match status" value="1"/>
</dbReference>
<name>A0A4Y1MZM1_9PROT</name>
<dbReference type="InterPro" id="IPR000914">
    <property type="entry name" value="SBP_5_dom"/>
</dbReference>
<feature type="domain" description="Solute-binding protein family 5" evidence="5">
    <location>
        <begin position="71"/>
        <end position="443"/>
    </location>
</feature>
<feature type="chain" id="PRO_5021395485" evidence="4">
    <location>
        <begin position="23"/>
        <end position="527"/>
    </location>
</feature>
<dbReference type="PANTHER" id="PTHR30290:SF38">
    <property type="entry name" value="D,D-DIPEPTIDE-BINDING PERIPLASMIC PROTEIN DDPA-RELATED"/>
    <property type="match status" value="1"/>
</dbReference>
<dbReference type="Gene3D" id="3.90.76.10">
    <property type="entry name" value="Dipeptide-binding Protein, Domain 1"/>
    <property type="match status" value="1"/>
</dbReference>
<evidence type="ECO:0000313" key="6">
    <source>
        <dbReference type="EMBL" id="AWV23391.1"/>
    </source>
</evidence>
<comment type="subcellular location">
    <subcellularLocation>
        <location evidence="1">Periplasm</location>
    </subcellularLocation>
</comment>
<evidence type="ECO:0000259" key="5">
    <source>
        <dbReference type="Pfam" id="PF00496"/>
    </source>
</evidence>
<reference evidence="6" key="1">
    <citation type="submission" date="2017-12" db="EMBL/GenBank/DDBJ databases">
        <authorList>
            <person name="Martens C."/>
            <person name="Dahlstrom E."/>
            <person name="Barbian K."/>
            <person name="Sykora L."/>
            <person name="Ricklefs S."/>
            <person name="Bruno D."/>
            <person name="Anzick I."/>
            <person name="Myles I."/>
            <person name="Datta S.K."/>
        </authorList>
    </citation>
    <scope>NUCLEOTIDE SEQUENCE</scope>
    <source>
        <strain evidence="6">AD2</strain>
    </source>
</reference>
<organism evidence="6">
    <name type="scientific">Roseomonas mucosa</name>
    <dbReference type="NCBI Taxonomy" id="207340"/>
    <lineage>
        <taxon>Bacteria</taxon>
        <taxon>Pseudomonadati</taxon>
        <taxon>Pseudomonadota</taxon>
        <taxon>Alphaproteobacteria</taxon>
        <taxon>Acetobacterales</taxon>
        <taxon>Roseomonadaceae</taxon>
        <taxon>Roseomonas</taxon>
    </lineage>
</organism>
<comment type="similarity">
    <text evidence="2">Belongs to the bacterial solute-binding protein 5 family.</text>
</comment>
<dbReference type="RefSeq" id="WP_265545058.1">
    <property type="nucleotide sequence ID" value="NZ_CP025061.1"/>
</dbReference>
<accession>A0A4Y1MZM1</accession>
<evidence type="ECO:0000256" key="4">
    <source>
        <dbReference type="SAM" id="SignalP"/>
    </source>
</evidence>
<protein>
    <submittedName>
        <fullName evidence="6">Dipeptide-binding protein</fullName>
    </submittedName>
</protein>
<dbReference type="CDD" id="cd08502">
    <property type="entry name" value="PBP2_NikA_DppA_OppA_like_16"/>
    <property type="match status" value="1"/>
</dbReference>
<dbReference type="PIRSF" id="PIRSF002741">
    <property type="entry name" value="MppA"/>
    <property type="match status" value="1"/>
</dbReference>
<dbReference type="InterPro" id="IPR039424">
    <property type="entry name" value="SBP_5"/>
</dbReference>
<evidence type="ECO:0000256" key="1">
    <source>
        <dbReference type="ARBA" id="ARBA00004418"/>
    </source>
</evidence>